<feature type="transmembrane region" description="Helical" evidence="12">
    <location>
        <begin position="107"/>
        <end position="128"/>
    </location>
</feature>
<name>A0ABI7YQ20_FELCA</name>
<evidence type="ECO:0000256" key="4">
    <source>
        <dbReference type="ARBA" id="ARBA00022989"/>
    </source>
</evidence>
<comment type="subunit">
    <text evidence="12">Interacts with KCNMA1 tetramer. There are probably 4 molecules of KCMNB per KCNMA1 tetramer.</text>
</comment>
<evidence type="ECO:0000256" key="7">
    <source>
        <dbReference type="ARBA" id="ARBA00023180"/>
    </source>
</evidence>
<comment type="subcellular location">
    <subcellularLocation>
        <location evidence="1 12">Membrane</location>
        <topology evidence="1 12">Multi-pass membrane protein</topology>
    </subcellularLocation>
</comment>
<evidence type="ECO:0000256" key="3">
    <source>
        <dbReference type="ARBA" id="ARBA00022692"/>
    </source>
</evidence>
<reference evidence="14 15" key="1">
    <citation type="submission" date="2021-02" db="EMBL/GenBank/DDBJ databases">
        <title>Safari Cat Assemblies.</title>
        <authorList>
            <person name="Bredemeyer K.R."/>
            <person name="Murphy W.J."/>
        </authorList>
    </citation>
    <scope>NUCLEOTIDE SEQUENCE [LARGE SCALE GENOMIC DNA]</scope>
</reference>
<evidence type="ECO:0000313" key="14">
    <source>
        <dbReference type="Ensembl" id="ENSFCTP00005036560.1"/>
    </source>
</evidence>
<keyword evidence="6 12" id="KW-0472">Membrane</keyword>
<evidence type="ECO:0000256" key="5">
    <source>
        <dbReference type="ARBA" id="ARBA00023065"/>
    </source>
</evidence>
<evidence type="ECO:0000256" key="12">
    <source>
        <dbReference type="RuleBase" id="RU368097"/>
    </source>
</evidence>
<evidence type="ECO:0000256" key="8">
    <source>
        <dbReference type="ARBA" id="ARBA00023303"/>
    </source>
</evidence>
<accession>A0ABI7YQ20</accession>
<comment type="caution">
    <text evidence="12">Lacks conserved residue(s) required for the propagation of feature annotation.</text>
</comment>
<dbReference type="PANTHER" id="PTHR10258">
    <property type="entry name" value="CALCIUM-ACTIVATED POTASSIUM CHANNEL SUBUNIT BETA"/>
    <property type="match status" value="1"/>
</dbReference>
<organism evidence="14 15">
    <name type="scientific">Felis catus</name>
    <name type="common">Cat</name>
    <name type="synonym">Felis silvestris catus</name>
    <dbReference type="NCBI Taxonomy" id="9685"/>
    <lineage>
        <taxon>Eukaryota</taxon>
        <taxon>Metazoa</taxon>
        <taxon>Chordata</taxon>
        <taxon>Craniata</taxon>
        <taxon>Vertebrata</taxon>
        <taxon>Euteleostomi</taxon>
        <taxon>Mammalia</taxon>
        <taxon>Eutheria</taxon>
        <taxon>Laurasiatheria</taxon>
        <taxon>Carnivora</taxon>
        <taxon>Feliformia</taxon>
        <taxon>Felidae</taxon>
        <taxon>Felinae</taxon>
        <taxon>Felis</taxon>
    </lineage>
</organism>
<keyword evidence="4 12" id="KW-1133">Transmembrane helix</keyword>
<comment type="similarity">
    <text evidence="10">Belongs to the KCNMB (TC 8.A.14.1) family. KCNMB1 subfamily.</text>
</comment>
<dbReference type="Proteomes" id="UP000823872">
    <property type="component" value="Chromosome A1"/>
</dbReference>
<evidence type="ECO:0000256" key="1">
    <source>
        <dbReference type="ARBA" id="ARBA00004141"/>
    </source>
</evidence>
<evidence type="ECO:0000256" key="9">
    <source>
        <dbReference type="ARBA" id="ARBA00037578"/>
    </source>
</evidence>
<dbReference type="Pfam" id="PF03185">
    <property type="entry name" value="CaKB"/>
    <property type="match status" value="1"/>
</dbReference>
<gene>
    <name evidence="14" type="primary">KCNMB1</name>
</gene>
<keyword evidence="15" id="KW-1185">Reference proteome</keyword>
<keyword evidence="7 12" id="KW-0325">Glycoprotein</keyword>
<evidence type="ECO:0000256" key="6">
    <source>
        <dbReference type="ARBA" id="ARBA00023136"/>
    </source>
</evidence>
<comment type="function">
    <text evidence="9">Regulatory subunit of the calcium activated potassium KCNMA1 (maxiK) channel. Modulates the calcium sensitivity and gating kinetics of KCNMA1, thereby contributing to KCNMA1 channel diversity. Increases the apparent Ca(2+)/voltage sensitivity of the KCNMA1 channel. It also modifies KCNMA1 channel kinetics and alters its pharmacological properties. It slows down the activation and the deactivation kinetics of the channel. Acts as a negative regulator of smooth muscle contraction by enhancing the calcium sensitivity to KCNMA1. Its presence is also a requirement for internal binding of the KCNMA1 channel opener dehydrosoyasaponin I (DHS-1) triterpene glycoside and for external binding of the agonist hormone 17-beta-estradiol (E2). Increases the binding activity of charybdotoxin (CTX) toxin to KCNMA1 peptide blocker by increasing the CTX association rate and decreasing the dissociation rate.</text>
</comment>
<evidence type="ECO:0000256" key="11">
    <source>
        <dbReference type="ARBA" id="ARBA00038556"/>
    </source>
</evidence>
<dbReference type="InterPro" id="IPR003930">
    <property type="entry name" value="K_chnl_Ca-activ_BK_bsu"/>
</dbReference>
<keyword evidence="8 12" id="KW-0407">Ion channel</keyword>
<feature type="region of interest" description="Disordered" evidence="13">
    <location>
        <begin position="1"/>
        <end position="22"/>
    </location>
</feature>
<keyword evidence="5 12" id="KW-0406">Ion transport</keyword>
<proteinExistence type="inferred from homology"/>
<reference evidence="14" key="3">
    <citation type="submission" date="2025-09" db="UniProtKB">
        <authorList>
            <consortium name="Ensembl"/>
        </authorList>
    </citation>
    <scope>IDENTIFICATION</scope>
    <source>
        <strain evidence="14">breed Abyssinian</strain>
    </source>
</reference>
<evidence type="ECO:0000256" key="2">
    <source>
        <dbReference type="ARBA" id="ARBA00022448"/>
    </source>
</evidence>
<evidence type="ECO:0000256" key="13">
    <source>
        <dbReference type="SAM" id="MobiDB-lite"/>
    </source>
</evidence>
<sequence>MTAACSGHGEEAGDGPEAGRDSSPLPGCGHGGVCCHCLLYPGHDHAAPLPEKCSYIPRSLENYQVARADVEKVRTNFHEHRIFYCFSTTRENETTVLYRRLYGPQTLLFSLFWPTFLLTGGLLIIAMVKINQSLSILAAQK</sequence>
<comment type="PTM">
    <text evidence="12">N-glycosylated.</text>
</comment>
<protein>
    <recommendedName>
        <fullName evidence="12">Calcium-activated potassium channel subunit beta</fullName>
        <shortName evidence="12">BKbeta</shortName>
    </recommendedName>
    <alternativeName>
        <fullName evidence="12">BK channel subunit beta</fullName>
    </alternativeName>
    <alternativeName>
        <fullName evidence="12">Calcium-activated potassium channel, subfamily M subunit beta</fullName>
    </alternativeName>
    <alternativeName>
        <fullName evidence="12">Charybdotoxin receptor subunit beta</fullName>
    </alternativeName>
    <alternativeName>
        <fullName evidence="12">K(VCA)beta</fullName>
    </alternativeName>
    <alternativeName>
        <fullName evidence="12">Maxi K channel subunit beta</fullName>
    </alternativeName>
    <alternativeName>
        <fullName evidence="12">Slo-beta</fullName>
    </alternativeName>
</protein>
<keyword evidence="3 12" id="KW-0812">Transmembrane</keyword>
<comment type="subunit">
    <text evidence="11">Interacts with KCNMA1 tetramer. There are probably 4 molecules of KCMNB1 per KCNMA1 tetramer.</text>
</comment>
<keyword evidence="2 12" id="KW-0813">Transport</keyword>
<dbReference type="PANTHER" id="PTHR10258:SF1">
    <property type="entry name" value="CALCIUM-ACTIVATED POTASSIUM CHANNEL SUBUNIT BETA-1"/>
    <property type="match status" value="1"/>
</dbReference>
<dbReference type="GeneTree" id="ENSGT00950000183039"/>
<evidence type="ECO:0000256" key="10">
    <source>
        <dbReference type="ARBA" id="ARBA00038155"/>
    </source>
</evidence>
<evidence type="ECO:0000313" key="15">
    <source>
        <dbReference type="Proteomes" id="UP000823872"/>
    </source>
</evidence>
<dbReference type="Ensembl" id="ENSFCTT00005050197.1">
    <property type="protein sequence ID" value="ENSFCTP00005036560.1"/>
    <property type="gene ID" value="ENSFCTG00005017432.1"/>
</dbReference>
<reference evidence="14" key="2">
    <citation type="submission" date="2025-08" db="UniProtKB">
        <authorList>
            <consortium name="Ensembl"/>
        </authorList>
    </citation>
    <scope>IDENTIFICATION</scope>
    <source>
        <strain evidence="14">breed Abyssinian</strain>
    </source>
</reference>